<accession>A0A7X2L4K5</accession>
<dbReference type="InterPro" id="IPR014794">
    <property type="entry name" value="DUF1779"/>
</dbReference>
<dbReference type="Pfam" id="PF08680">
    <property type="entry name" value="DUF1779"/>
    <property type="match status" value="1"/>
</dbReference>
<reference evidence="1 2" key="1">
    <citation type="submission" date="2019-11" db="EMBL/GenBank/DDBJ databases">
        <title>Paenibacillus monticola sp. nov., a novel PGPR strain isolated from mountain sample in China.</title>
        <authorList>
            <person name="Zhao Q."/>
            <person name="Li H.-P."/>
            <person name="Zhang J.-L."/>
        </authorList>
    </citation>
    <scope>NUCLEOTIDE SEQUENCE [LARGE SCALE GENOMIC DNA]</scope>
    <source>
        <strain evidence="1 2">LC-T2</strain>
    </source>
</reference>
<comment type="caution">
    <text evidence="1">The sequence shown here is derived from an EMBL/GenBank/DDBJ whole genome shotgun (WGS) entry which is preliminary data.</text>
</comment>
<proteinExistence type="predicted"/>
<name>A0A7X2L4K5_9BACL</name>
<evidence type="ECO:0000313" key="1">
    <source>
        <dbReference type="EMBL" id="MRN56440.1"/>
    </source>
</evidence>
<organism evidence="1 2">
    <name type="scientific">Paenibacillus monticola</name>
    <dbReference type="NCBI Taxonomy" id="2666075"/>
    <lineage>
        <taxon>Bacteria</taxon>
        <taxon>Bacillati</taxon>
        <taxon>Bacillota</taxon>
        <taxon>Bacilli</taxon>
        <taxon>Bacillales</taxon>
        <taxon>Paenibacillaceae</taxon>
        <taxon>Paenibacillus</taxon>
    </lineage>
</organism>
<evidence type="ECO:0008006" key="3">
    <source>
        <dbReference type="Google" id="ProtNLM"/>
    </source>
</evidence>
<protein>
    <recommendedName>
        <fullName evidence="3">TATA-box binding protein</fullName>
    </recommendedName>
</protein>
<dbReference type="EMBL" id="WJXB01000014">
    <property type="protein sequence ID" value="MRN56440.1"/>
    <property type="molecule type" value="Genomic_DNA"/>
</dbReference>
<sequence>MRERNGTRKGAKGKLLLCMFITIAMLVGFRYAAGISTTVAAANASLAADAGLKESLPLLSSLGQDVTVSGTPLRLVMKWQGEYSQDTPDTAEAARKLSAELGLGEVSHAEEDGHMTYRAVAAPISSYQTSMFWSELGNGSSYIIVTLETADLLQATGLQTAAEEAGVTMHKDGIAAEWNVSLQGIAKAQGTPQTALNHSEESMVGLMSGIMAVESYEDETTSSRSYTVPGLERYVSSGDHSIALQVAVHKNGNDERNRITLGFPLITIEY</sequence>
<dbReference type="Gene3D" id="3.30.360.40">
    <property type="entry name" value="YwmB-like"/>
    <property type="match status" value="1"/>
</dbReference>
<dbReference type="AlphaFoldDB" id="A0A7X2L4K5"/>
<keyword evidence="2" id="KW-1185">Reference proteome</keyword>
<dbReference type="Proteomes" id="UP000463051">
    <property type="component" value="Unassembled WGS sequence"/>
</dbReference>
<evidence type="ECO:0000313" key="2">
    <source>
        <dbReference type="Proteomes" id="UP000463051"/>
    </source>
</evidence>
<dbReference type="RefSeq" id="WP_154121950.1">
    <property type="nucleotide sequence ID" value="NZ_WJXB01000014.1"/>
</dbReference>
<gene>
    <name evidence="1" type="ORF">GJB61_26115</name>
</gene>